<name>A0AAU9DL97_9LACO</name>
<dbReference type="InterPro" id="IPR047057">
    <property type="entry name" value="MerR_fam"/>
</dbReference>
<accession>A0AAU9DL97</accession>
<dbReference type="Pfam" id="PF07739">
    <property type="entry name" value="TipAS"/>
    <property type="match status" value="1"/>
</dbReference>
<dbReference type="SUPFAM" id="SSF89082">
    <property type="entry name" value="Antibiotic binding domain of TipA-like multidrug resistance regulators"/>
    <property type="match status" value="1"/>
</dbReference>
<evidence type="ECO:0000313" key="7">
    <source>
        <dbReference type="Proteomes" id="UP001321861"/>
    </source>
</evidence>
<sequence length="255" mass="30440">MTQYTVSQLAQLSGVSARTIRYYDQIGLLQPALTTEKYYRIYTEQEVDLLQQILYFRRLGFKLSEIKEIMENPNYDVVNSLKTHQRWLRQEVEELNRLNASLSEAIKYYQGEQSMTDDQKFQELKTQYLQENERLYGEELRDKYEEKELQQFNDNFANLSKEKYDAWKKAEEQLIKDLNILLKEPGVVDLDSPVAMDAFLSHQKWLKLIYPKYDSNFHRGIVQMYLADERFSDYYNSRTDGDSVELLAQIINHYV</sequence>
<keyword evidence="3" id="KW-0010">Activator</keyword>
<dbReference type="EMBL" id="AP026802">
    <property type="protein sequence ID" value="BDR59341.1"/>
    <property type="molecule type" value="Genomic_DNA"/>
</dbReference>
<dbReference type="KEGG" id="xap:XA3_17820"/>
<reference evidence="6 7" key="1">
    <citation type="journal article" date="2023" name="Microbiol. Spectr.">
        <title>Symbiosis of Carpenter Bees with Uncharacterized Lactic Acid Bacteria Showing NAD Auxotrophy.</title>
        <authorList>
            <person name="Kawasaki S."/>
            <person name="Ozawa K."/>
            <person name="Mori T."/>
            <person name="Yamamoto A."/>
            <person name="Ito M."/>
            <person name="Ohkuma M."/>
            <person name="Sakamoto M."/>
            <person name="Matsutani M."/>
        </authorList>
    </citation>
    <scope>NUCLEOTIDE SEQUENCE [LARGE SCALE GENOMIC DNA]</scope>
    <source>
        <strain evidence="6 7">XA3</strain>
    </source>
</reference>
<dbReference type="PROSITE" id="PS00552">
    <property type="entry name" value="HTH_MERR_1"/>
    <property type="match status" value="1"/>
</dbReference>
<dbReference type="Pfam" id="PF13411">
    <property type="entry name" value="MerR_1"/>
    <property type="match status" value="1"/>
</dbReference>
<evidence type="ECO:0000256" key="4">
    <source>
        <dbReference type="ARBA" id="ARBA00023163"/>
    </source>
</evidence>
<dbReference type="Gene3D" id="1.10.490.50">
    <property type="entry name" value="Antibiotic binding domain of TipA-like multidrug resistance regulators"/>
    <property type="match status" value="1"/>
</dbReference>
<keyword evidence="2" id="KW-0238">DNA-binding</keyword>
<keyword evidence="7" id="KW-1185">Reference proteome</keyword>
<dbReference type="AlphaFoldDB" id="A0AAU9DL97"/>
<evidence type="ECO:0000313" key="6">
    <source>
        <dbReference type="EMBL" id="BDR59341.1"/>
    </source>
</evidence>
<evidence type="ECO:0000256" key="2">
    <source>
        <dbReference type="ARBA" id="ARBA00023125"/>
    </source>
</evidence>
<dbReference type="CDD" id="cd01106">
    <property type="entry name" value="HTH_TipAL-Mta"/>
    <property type="match status" value="1"/>
</dbReference>
<evidence type="ECO:0000259" key="5">
    <source>
        <dbReference type="PROSITE" id="PS50937"/>
    </source>
</evidence>
<evidence type="ECO:0000256" key="1">
    <source>
        <dbReference type="ARBA" id="ARBA00023015"/>
    </source>
</evidence>
<dbReference type="InterPro" id="IPR036244">
    <property type="entry name" value="TipA-like_antibiotic-bd"/>
</dbReference>
<protein>
    <submittedName>
        <fullName evidence="6">MerR family transcriptional regulator</fullName>
    </submittedName>
</protein>
<gene>
    <name evidence="6" type="ORF">XA3_17820</name>
</gene>
<dbReference type="PANTHER" id="PTHR30204:SF90">
    <property type="entry name" value="HTH-TYPE TRANSCRIPTIONAL ACTIVATOR MTA"/>
    <property type="match status" value="1"/>
</dbReference>
<dbReference type="PANTHER" id="PTHR30204">
    <property type="entry name" value="REDOX-CYCLING DRUG-SENSING TRANSCRIPTIONAL ACTIVATOR SOXR"/>
    <property type="match status" value="1"/>
</dbReference>
<dbReference type="InterPro" id="IPR000551">
    <property type="entry name" value="MerR-type_HTH_dom"/>
</dbReference>
<dbReference type="InterPro" id="IPR012925">
    <property type="entry name" value="TipAS_dom"/>
</dbReference>
<dbReference type="SMART" id="SM00422">
    <property type="entry name" value="HTH_MERR"/>
    <property type="match status" value="1"/>
</dbReference>
<dbReference type="RefSeq" id="WP_317635142.1">
    <property type="nucleotide sequence ID" value="NZ_AP026802.1"/>
</dbReference>
<proteinExistence type="predicted"/>
<keyword evidence="1" id="KW-0805">Transcription regulation</keyword>
<organism evidence="6 7">
    <name type="scientific">Xylocopilactobacillus apicola</name>
    <dbReference type="NCBI Taxonomy" id="2932184"/>
    <lineage>
        <taxon>Bacteria</taxon>
        <taxon>Bacillati</taxon>
        <taxon>Bacillota</taxon>
        <taxon>Bacilli</taxon>
        <taxon>Lactobacillales</taxon>
        <taxon>Lactobacillaceae</taxon>
        <taxon>Xylocopilactobacillus</taxon>
    </lineage>
</organism>
<dbReference type="GO" id="GO:0003700">
    <property type="term" value="F:DNA-binding transcription factor activity"/>
    <property type="evidence" value="ECO:0007669"/>
    <property type="project" value="InterPro"/>
</dbReference>
<dbReference type="SUPFAM" id="SSF46955">
    <property type="entry name" value="Putative DNA-binding domain"/>
    <property type="match status" value="1"/>
</dbReference>
<dbReference type="InterPro" id="IPR009061">
    <property type="entry name" value="DNA-bd_dom_put_sf"/>
</dbReference>
<dbReference type="GO" id="GO:0003677">
    <property type="term" value="F:DNA binding"/>
    <property type="evidence" value="ECO:0007669"/>
    <property type="project" value="UniProtKB-KW"/>
</dbReference>
<evidence type="ECO:0000256" key="3">
    <source>
        <dbReference type="ARBA" id="ARBA00023159"/>
    </source>
</evidence>
<dbReference type="Gene3D" id="1.10.1660.10">
    <property type="match status" value="1"/>
</dbReference>
<feature type="domain" description="HTH merR-type" evidence="5">
    <location>
        <begin position="1"/>
        <end position="72"/>
    </location>
</feature>
<dbReference type="PRINTS" id="PR00040">
    <property type="entry name" value="HTHMERR"/>
</dbReference>
<dbReference type="PROSITE" id="PS50937">
    <property type="entry name" value="HTH_MERR_2"/>
    <property type="match status" value="1"/>
</dbReference>
<dbReference type="Proteomes" id="UP001321861">
    <property type="component" value="Chromosome"/>
</dbReference>
<keyword evidence="4" id="KW-0804">Transcription</keyword>